<evidence type="ECO:0000313" key="11">
    <source>
        <dbReference type="Proteomes" id="UP000824108"/>
    </source>
</evidence>
<keyword evidence="2 7" id="KW-0813">Transport</keyword>
<dbReference type="Gene3D" id="2.170.130.10">
    <property type="entry name" value="TonB-dependent receptor, plug domain"/>
    <property type="match status" value="1"/>
</dbReference>
<comment type="similarity">
    <text evidence="7">Belongs to the TonB-dependent receptor family.</text>
</comment>
<dbReference type="EMBL" id="DXAV01000069">
    <property type="protein sequence ID" value="HIZ92163.1"/>
    <property type="molecule type" value="Genomic_DNA"/>
</dbReference>
<evidence type="ECO:0000256" key="8">
    <source>
        <dbReference type="SAM" id="SignalP"/>
    </source>
</evidence>
<dbReference type="Pfam" id="PF07715">
    <property type="entry name" value="Plug"/>
    <property type="match status" value="1"/>
</dbReference>
<reference evidence="10" key="2">
    <citation type="submission" date="2021-04" db="EMBL/GenBank/DDBJ databases">
        <authorList>
            <person name="Gilroy R."/>
        </authorList>
    </citation>
    <scope>NUCLEOTIDE SEQUENCE</scope>
    <source>
        <strain evidence="10">CHK118-2852</strain>
    </source>
</reference>
<dbReference type="InterPro" id="IPR036942">
    <property type="entry name" value="Beta-barrel_TonB_sf"/>
</dbReference>
<dbReference type="Gene3D" id="2.40.170.20">
    <property type="entry name" value="TonB-dependent receptor, beta-barrel domain"/>
    <property type="match status" value="1"/>
</dbReference>
<sequence>MKRGKTSSDFSKRILFCALCTLSSAGVMASPLNGTLSDADIVQVIAQNGKTVKGVVTDNFGPVIGANVLVKGTSNGVITDVDGKFVLSNVPEDAVLQISFIGYVTQEIKVAGKTEFNVQMSEDAKALEEVVVVGYGSQKKVNLTGSIGQIDSKVLESRPITSTASALQGTIPNLQITNSSGQPGASPTINVRGTTSINGGSPLVLVDGVEMSLDLVNPNDIANVTVLKDAAASSIYGVRAAFGVVLVTTKNPSKAEKTTVSYTGNFSFAKPSIMPEFIESQSQYAEWMNLACVNGSIAARYRDEVIEKMKAYEADPINNPEYEVENGQLYYYGYADYKDKMVKNVTPTQRHNINISGGSEKTRFYTSIGYLNQGGLYKVGNDKYKQLNTRVNVENQTTKWMKLGFKALYNYKTSDEPFLYEGKSIWQRVVYNTPSDFINVWEKDPRYPEYDQFEGLYIENNPYALLKDAGRNISDQHDIWLTATADFDILKGWKAHVDFNYNLNYQKDSEHSKPIKFFTNSFVETYGRTVTNYYKMYNYNTSYYSFNAYTDYENTFADKHYLKAMIGFNQELTKYSTFSGKRYDILNGEIPSLSLGSGNHEVSQNGYEWALRGGFFRLNYIYNDRYLFEFNGRYDGTSRFPSDNRFVFLPSFSAAWRLSEENFMAGTRDWLDNLKLRVSWGQLGNQLISSSAWSGNTKYYPYIPFMSSGTTGNWVMGDSYATLINPGNLVSPNLTWEKVSTTNVGIDLTFLQQRLDMSFDYYIRATKDMLIKVSYPALLGTSAPPANAAELKTRGWELTLNWRDKIGKDFSYSLGLVLSDSQAEITKYNNPTGDLNTYYEGMKVGEIWGYRVEGLFQSDEEAANWYSQKDISNVVWGAGDIKVKDVDGNGVIDNGIETLDDHGDLEIIGNTTPRYQYGITANLTYKDYYLNIFFQGVGKREYMPTGEAFWPAGSEYYNAQKWHVYDSWTPDNPDAYLPIPRAKDTRNRVTNDRYLQDAAYCRLKNLTLGWNLPKQWISKVWLTNASIYVSAENLFEFTKVKGPYDPEAIVNGGSMTYPFMRSYSIGVNLTF</sequence>
<dbReference type="Gene3D" id="2.60.40.1120">
    <property type="entry name" value="Carboxypeptidase-like, regulatory domain"/>
    <property type="match status" value="1"/>
</dbReference>
<evidence type="ECO:0000256" key="4">
    <source>
        <dbReference type="ARBA" id="ARBA00022692"/>
    </source>
</evidence>
<dbReference type="Pfam" id="PF13715">
    <property type="entry name" value="CarbopepD_reg_2"/>
    <property type="match status" value="1"/>
</dbReference>
<gene>
    <name evidence="10" type="ORF">H9807_08625</name>
</gene>
<dbReference type="AlphaFoldDB" id="A0A9D2GY25"/>
<dbReference type="InterPro" id="IPR037066">
    <property type="entry name" value="Plug_dom_sf"/>
</dbReference>
<protein>
    <submittedName>
        <fullName evidence="10">TonB-dependent receptor</fullName>
    </submittedName>
</protein>
<dbReference type="FunFam" id="2.60.40.1120:FF:000003">
    <property type="entry name" value="Outer membrane protein Omp121"/>
    <property type="match status" value="1"/>
</dbReference>
<evidence type="ECO:0000256" key="5">
    <source>
        <dbReference type="ARBA" id="ARBA00023136"/>
    </source>
</evidence>
<keyword evidence="4 7" id="KW-0812">Transmembrane</keyword>
<keyword evidence="8" id="KW-0732">Signal</keyword>
<accession>A0A9D2GY25</accession>
<dbReference type="SUPFAM" id="SSF56935">
    <property type="entry name" value="Porins"/>
    <property type="match status" value="1"/>
</dbReference>
<evidence type="ECO:0000256" key="3">
    <source>
        <dbReference type="ARBA" id="ARBA00022452"/>
    </source>
</evidence>
<dbReference type="NCBIfam" id="TIGR04057">
    <property type="entry name" value="SusC_RagA_signa"/>
    <property type="match status" value="1"/>
</dbReference>
<feature type="chain" id="PRO_5038715422" evidence="8">
    <location>
        <begin position="30"/>
        <end position="1071"/>
    </location>
</feature>
<evidence type="ECO:0000256" key="7">
    <source>
        <dbReference type="PROSITE-ProRule" id="PRU01360"/>
    </source>
</evidence>
<keyword evidence="5 7" id="KW-0472">Membrane</keyword>
<dbReference type="Proteomes" id="UP000824108">
    <property type="component" value="Unassembled WGS sequence"/>
</dbReference>
<evidence type="ECO:0000256" key="2">
    <source>
        <dbReference type="ARBA" id="ARBA00022448"/>
    </source>
</evidence>
<organism evidence="10 11">
    <name type="scientific">Candidatus Bacteroides merdavium</name>
    <dbReference type="NCBI Taxonomy" id="2838472"/>
    <lineage>
        <taxon>Bacteria</taxon>
        <taxon>Pseudomonadati</taxon>
        <taxon>Bacteroidota</taxon>
        <taxon>Bacteroidia</taxon>
        <taxon>Bacteroidales</taxon>
        <taxon>Bacteroidaceae</taxon>
        <taxon>Bacteroides</taxon>
    </lineage>
</organism>
<dbReference type="PROSITE" id="PS52016">
    <property type="entry name" value="TONB_DEPENDENT_REC_3"/>
    <property type="match status" value="1"/>
</dbReference>
<dbReference type="GO" id="GO:0009279">
    <property type="term" value="C:cell outer membrane"/>
    <property type="evidence" value="ECO:0007669"/>
    <property type="project" value="UniProtKB-SubCell"/>
</dbReference>
<proteinExistence type="inferred from homology"/>
<comment type="caution">
    <text evidence="10">The sequence shown here is derived from an EMBL/GenBank/DDBJ whole genome shotgun (WGS) entry which is preliminary data.</text>
</comment>
<dbReference type="InterPro" id="IPR039426">
    <property type="entry name" value="TonB-dep_rcpt-like"/>
</dbReference>
<keyword evidence="3 7" id="KW-1134">Transmembrane beta strand</keyword>
<keyword evidence="6 7" id="KW-0998">Cell outer membrane</keyword>
<dbReference type="InterPro" id="IPR008969">
    <property type="entry name" value="CarboxyPept-like_regulatory"/>
</dbReference>
<dbReference type="InterPro" id="IPR023996">
    <property type="entry name" value="TonB-dep_OMP_SusC/RagA"/>
</dbReference>
<dbReference type="SUPFAM" id="SSF49464">
    <property type="entry name" value="Carboxypeptidase regulatory domain-like"/>
    <property type="match status" value="1"/>
</dbReference>
<reference evidence="10" key="1">
    <citation type="journal article" date="2021" name="PeerJ">
        <title>Extensive microbial diversity within the chicken gut microbiome revealed by metagenomics and culture.</title>
        <authorList>
            <person name="Gilroy R."/>
            <person name="Ravi A."/>
            <person name="Getino M."/>
            <person name="Pursley I."/>
            <person name="Horton D.L."/>
            <person name="Alikhan N.F."/>
            <person name="Baker D."/>
            <person name="Gharbi K."/>
            <person name="Hall N."/>
            <person name="Watson M."/>
            <person name="Adriaenssens E.M."/>
            <person name="Foster-Nyarko E."/>
            <person name="Jarju S."/>
            <person name="Secka A."/>
            <person name="Antonio M."/>
            <person name="Oren A."/>
            <person name="Chaudhuri R.R."/>
            <person name="La Ragione R."/>
            <person name="Hildebrand F."/>
            <person name="Pallen M.J."/>
        </authorList>
    </citation>
    <scope>NUCLEOTIDE SEQUENCE</scope>
    <source>
        <strain evidence="10">CHK118-2852</strain>
    </source>
</reference>
<evidence type="ECO:0000259" key="9">
    <source>
        <dbReference type="Pfam" id="PF07715"/>
    </source>
</evidence>
<keyword evidence="10" id="KW-0675">Receptor</keyword>
<evidence type="ECO:0000313" key="10">
    <source>
        <dbReference type="EMBL" id="HIZ92163.1"/>
    </source>
</evidence>
<comment type="subcellular location">
    <subcellularLocation>
        <location evidence="1 7">Cell outer membrane</location>
        <topology evidence="1 7">Multi-pass membrane protein</topology>
    </subcellularLocation>
</comment>
<dbReference type="NCBIfam" id="TIGR04056">
    <property type="entry name" value="OMP_RagA_SusC"/>
    <property type="match status" value="1"/>
</dbReference>
<evidence type="ECO:0000256" key="6">
    <source>
        <dbReference type="ARBA" id="ARBA00023237"/>
    </source>
</evidence>
<feature type="signal peptide" evidence="8">
    <location>
        <begin position="1"/>
        <end position="29"/>
    </location>
</feature>
<dbReference type="InterPro" id="IPR023997">
    <property type="entry name" value="TonB-dep_OMP_SusC/RagA_CS"/>
</dbReference>
<name>A0A9D2GY25_9BACE</name>
<feature type="domain" description="TonB-dependent receptor plug" evidence="9">
    <location>
        <begin position="140"/>
        <end position="244"/>
    </location>
</feature>
<dbReference type="InterPro" id="IPR012910">
    <property type="entry name" value="Plug_dom"/>
</dbReference>
<evidence type="ECO:0000256" key="1">
    <source>
        <dbReference type="ARBA" id="ARBA00004571"/>
    </source>
</evidence>